<feature type="domain" description="PBP" evidence="2">
    <location>
        <begin position="29"/>
        <end position="251"/>
    </location>
</feature>
<protein>
    <submittedName>
        <fullName evidence="3">Tungstate transport system substrate-binding protein</fullName>
    </submittedName>
</protein>
<dbReference type="InterPro" id="IPR052738">
    <property type="entry name" value="ABC-Tungstate_binding"/>
</dbReference>
<dbReference type="AlphaFoldDB" id="A0A1M5RZZ7"/>
<dbReference type="STRING" id="299255.SAMN02745129_1813"/>
<dbReference type="PANTHER" id="PTHR37945">
    <property type="entry name" value="EXTRACELLULAR TUNGSTATE BINDING PROTEIN"/>
    <property type="match status" value="1"/>
</dbReference>
<dbReference type="Proteomes" id="UP000184268">
    <property type="component" value="Unassembled WGS sequence"/>
</dbReference>
<dbReference type="SUPFAM" id="SSF53850">
    <property type="entry name" value="Periplasmic binding protein-like II"/>
    <property type="match status" value="1"/>
</dbReference>
<dbReference type="EMBL" id="FQXG01000002">
    <property type="protein sequence ID" value="SHH31618.1"/>
    <property type="molecule type" value="Genomic_DNA"/>
</dbReference>
<dbReference type="PANTHER" id="PTHR37945:SF1">
    <property type="entry name" value="EXTRACELLULAR TUNGSTATE BINDING PROTEIN"/>
    <property type="match status" value="1"/>
</dbReference>
<sequence length="281" mass="30322">MRHATSLLILAMATAPALAAPQCTENYGTGATTVTLATGSPGELGLLKALADAFNAQHDTRLCWVKAGSGKSLQLLKDKQVDLVLVHAPDAEKRAVAEGWAINRTLIGSNEFYLVGPSTDPAGIRNAKNAADAYHLIAQSASPFLSRGDNSGTHKKELSIWKMAAEQPKGSWYKETQDFMLATLLQADKQAAYFMTDSSTWVVGQSELKDTQILFRGDTYLVNTYNGLVQPKGATPAQPYAEKLLAFIASDAGQTVFRGFGAERYGEAMYNDAVYAEQYAD</sequence>
<accession>A0A1M5RZZ7</accession>
<gene>
    <name evidence="3" type="ORF">SAMN02745129_1813</name>
</gene>
<keyword evidence="4" id="KW-1185">Reference proteome</keyword>
<organism evidence="3 4">
    <name type="scientific">Ferrimonas marina</name>
    <dbReference type="NCBI Taxonomy" id="299255"/>
    <lineage>
        <taxon>Bacteria</taxon>
        <taxon>Pseudomonadati</taxon>
        <taxon>Pseudomonadota</taxon>
        <taxon>Gammaproteobacteria</taxon>
        <taxon>Alteromonadales</taxon>
        <taxon>Ferrimonadaceae</taxon>
        <taxon>Ferrimonas</taxon>
    </lineage>
</organism>
<keyword evidence="1" id="KW-0732">Signal</keyword>
<dbReference type="InterPro" id="IPR024370">
    <property type="entry name" value="PBP_domain"/>
</dbReference>
<proteinExistence type="predicted"/>
<name>A0A1M5RZZ7_9GAMM</name>
<evidence type="ECO:0000256" key="1">
    <source>
        <dbReference type="SAM" id="SignalP"/>
    </source>
</evidence>
<feature type="chain" id="PRO_5009913610" evidence="1">
    <location>
        <begin position="20"/>
        <end position="281"/>
    </location>
</feature>
<reference evidence="3 4" key="1">
    <citation type="submission" date="2016-11" db="EMBL/GenBank/DDBJ databases">
        <authorList>
            <person name="Jaros S."/>
            <person name="Januszkiewicz K."/>
            <person name="Wedrychowicz H."/>
        </authorList>
    </citation>
    <scope>NUCLEOTIDE SEQUENCE [LARGE SCALE GENOMIC DNA]</scope>
    <source>
        <strain evidence="3 4">DSM 16917</strain>
    </source>
</reference>
<dbReference type="OrthoDB" id="186379at2"/>
<evidence type="ECO:0000313" key="3">
    <source>
        <dbReference type="EMBL" id="SHH31618.1"/>
    </source>
</evidence>
<dbReference type="Gene3D" id="3.40.190.10">
    <property type="entry name" value="Periplasmic binding protein-like II"/>
    <property type="match status" value="2"/>
</dbReference>
<dbReference type="RefSeq" id="WP_067659297.1">
    <property type="nucleotide sequence ID" value="NZ_FQXG01000002.1"/>
</dbReference>
<feature type="signal peptide" evidence="1">
    <location>
        <begin position="1"/>
        <end position="19"/>
    </location>
</feature>
<evidence type="ECO:0000313" key="4">
    <source>
        <dbReference type="Proteomes" id="UP000184268"/>
    </source>
</evidence>
<evidence type="ECO:0000259" key="2">
    <source>
        <dbReference type="Pfam" id="PF12849"/>
    </source>
</evidence>
<dbReference type="Pfam" id="PF12849">
    <property type="entry name" value="PBP_like_2"/>
    <property type="match status" value="1"/>
</dbReference>